<evidence type="ECO:0000256" key="1">
    <source>
        <dbReference type="ARBA" id="ARBA00022729"/>
    </source>
</evidence>
<dbReference type="AlphaFoldDB" id="A0A645BRQ0"/>
<dbReference type="Gene3D" id="3.40.190.10">
    <property type="entry name" value="Periplasmic binding protein-like II"/>
    <property type="match status" value="4"/>
</dbReference>
<dbReference type="PANTHER" id="PTHR30570">
    <property type="entry name" value="PERIPLASMIC PHOSPHATE BINDING COMPONENT OF PHOSPHATE ABC TRANSPORTER"/>
    <property type="match status" value="1"/>
</dbReference>
<comment type="caution">
    <text evidence="3">The sequence shown here is derived from an EMBL/GenBank/DDBJ whole genome shotgun (WGS) entry which is preliminary data.</text>
</comment>
<dbReference type="EMBL" id="VSSQ01021604">
    <property type="protein sequence ID" value="MPM67291.1"/>
    <property type="molecule type" value="Genomic_DNA"/>
</dbReference>
<sequence>MKKAIAIALGIAFLCTAFTSCGGGFSKENKITVISRESGSGTRGAFIELFGVEQKDTTGNKVDRTIATADINADTGIVLTNVASNKNSIGYISLGALNNTVKALKIDGASATVANIKNGTYKIARPFNIATKGDLSAVADDFIKFILSTEGQAVVSAKGYIALDNAAAYNGVKPSGKVTISGSSSVTPLMEKLKEAYLKINTNATIEIQQSDSSSGMIDASEGISDIGMASRELKDSELANGLAPTEICMDGIAVIVNNANTIEELTKDQVMKIYIGEAVKWADVID</sequence>
<feature type="domain" description="PBP" evidence="2">
    <location>
        <begin position="174"/>
        <end position="284"/>
    </location>
</feature>
<evidence type="ECO:0000259" key="2">
    <source>
        <dbReference type="Pfam" id="PF12849"/>
    </source>
</evidence>
<gene>
    <name evidence="3" type="primary">pstS2_7</name>
    <name evidence="3" type="ORF">SDC9_114213</name>
</gene>
<feature type="domain" description="PBP" evidence="2">
    <location>
        <begin position="26"/>
        <end position="150"/>
    </location>
</feature>
<reference evidence="3" key="1">
    <citation type="submission" date="2019-08" db="EMBL/GenBank/DDBJ databases">
        <authorList>
            <person name="Kucharzyk K."/>
            <person name="Murdoch R.W."/>
            <person name="Higgins S."/>
            <person name="Loffler F."/>
        </authorList>
    </citation>
    <scope>NUCLEOTIDE SEQUENCE</scope>
</reference>
<proteinExistence type="predicted"/>
<organism evidence="3">
    <name type="scientific">bioreactor metagenome</name>
    <dbReference type="NCBI Taxonomy" id="1076179"/>
    <lineage>
        <taxon>unclassified sequences</taxon>
        <taxon>metagenomes</taxon>
        <taxon>ecological metagenomes</taxon>
    </lineage>
</organism>
<dbReference type="PROSITE" id="PS51257">
    <property type="entry name" value="PROKAR_LIPOPROTEIN"/>
    <property type="match status" value="1"/>
</dbReference>
<dbReference type="PANTHER" id="PTHR30570:SF1">
    <property type="entry name" value="PHOSPHATE-BINDING PROTEIN PSTS"/>
    <property type="match status" value="1"/>
</dbReference>
<protein>
    <submittedName>
        <fullName evidence="3">Phosphate-binding protein PstS 2</fullName>
    </submittedName>
</protein>
<dbReference type="Pfam" id="PF12849">
    <property type="entry name" value="PBP_like_2"/>
    <property type="match status" value="2"/>
</dbReference>
<accession>A0A645BRQ0</accession>
<name>A0A645BRQ0_9ZZZZ</name>
<keyword evidence="1" id="KW-0732">Signal</keyword>
<evidence type="ECO:0000313" key="3">
    <source>
        <dbReference type="EMBL" id="MPM67291.1"/>
    </source>
</evidence>
<dbReference type="InterPro" id="IPR050811">
    <property type="entry name" value="Phosphate_ABC_transporter"/>
</dbReference>
<dbReference type="InterPro" id="IPR024370">
    <property type="entry name" value="PBP_domain"/>
</dbReference>
<dbReference type="SUPFAM" id="SSF53850">
    <property type="entry name" value="Periplasmic binding protein-like II"/>
    <property type="match status" value="2"/>
</dbReference>